<sequence length="343" mass="39974">MNPIDIDSDELCKYIGLSEIYPAKILQQIITEYCTLKGETIEDILRNEKHELYHKRIKTELCCVCRDNQFCTYIKVIQEKQWETLYEMKEDADSHSCQSNIQKCCERFIPKKIDTCDLSVTVPLVLYIPDILTHITNRLYTNKFDTFLMNNKHALYHSMTTERCCSCNSVPTGKTILSKQEWNKIFKKTDVLARQTCTKDCCCQFSVINGIKSSDIDENVLSKICHVVGPISVLNKIAQDSFLYFLNWISDNRPLSDALTELLNIIEDKTLYREVSKHVSTCNFSQWDKTITKEVDVHKWVSTHIKLEQTTPEPSLQFLLLNKGKLCTLLYQVKRNQRKKSKR</sequence>
<dbReference type="Proteomes" id="UP000507470">
    <property type="component" value="Unassembled WGS sequence"/>
</dbReference>
<evidence type="ECO:0008006" key="3">
    <source>
        <dbReference type="Google" id="ProtNLM"/>
    </source>
</evidence>
<accession>A0A6J8EY78</accession>
<evidence type="ECO:0000313" key="2">
    <source>
        <dbReference type="Proteomes" id="UP000507470"/>
    </source>
</evidence>
<protein>
    <recommendedName>
        <fullName evidence="3">DZIP3-like HEPN domain-containing protein</fullName>
    </recommendedName>
</protein>
<name>A0A6J8EY78_MYTCO</name>
<dbReference type="AlphaFoldDB" id="A0A6J8EY78"/>
<evidence type="ECO:0000313" key="1">
    <source>
        <dbReference type="EMBL" id="CAC5424763.1"/>
    </source>
</evidence>
<gene>
    <name evidence="1" type="ORF">MCOR_56639</name>
</gene>
<organism evidence="1 2">
    <name type="scientific">Mytilus coruscus</name>
    <name type="common">Sea mussel</name>
    <dbReference type="NCBI Taxonomy" id="42192"/>
    <lineage>
        <taxon>Eukaryota</taxon>
        <taxon>Metazoa</taxon>
        <taxon>Spiralia</taxon>
        <taxon>Lophotrochozoa</taxon>
        <taxon>Mollusca</taxon>
        <taxon>Bivalvia</taxon>
        <taxon>Autobranchia</taxon>
        <taxon>Pteriomorphia</taxon>
        <taxon>Mytilida</taxon>
        <taxon>Mytiloidea</taxon>
        <taxon>Mytilidae</taxon>
        <taxon>Mytilinae</taxon>
        <taxon>Mytilus</taxon>
    </lineage>
</organism>
<reference evidence="1 2" key="1">
    <citation type="submission" date="2020-06" db="EMBL/GenBank/DDBJ databases">
        <authorList>
            <person name="Li R."/>
            <person name="Bekaert M."/>
        </authorList>
    </citation>
    <scope>NUCLEOTIDE SEQUENCE [LARGE SCALE GENOMIC DNA]</scope>
    <source>
        <strain evidence="2">wild</strain>
    </source>
</reference>
<dbReference type="OrthoDB" id="10399618at2759"/>
<dbReference type="EMBL" id="CACVKT020010061">
    <property type="protein sequence ID" value="CAC5424763.1"/>
    <property type="molecule type" value="Genomic_DNA"/>
</dbReference>
<keyword evidence="2" id="KW-1185">Reference proteome</keyword>
<proteinExistence type="predicted"/>